<evidence type="ECO:0000256" key="2">
    <source>
        <dbReference type="ARBA" id="ARBA00022801"/>
    </source>
</evidence>
<dbReference type="EC" id="3.1.3.77" evidence="4"/>
<dbReference type="NCBIfam" id="TIGR01691">
    <property type="entry name" value="enolase-ppase"/>
    <property type="match status" value="1"/>
</dbReference>
<name>A0A5C5YQK6_9BACT</name>
<keyword evidence="2 4" id="KW-0378">Hydrolase</keyword>
<dbReference type="SFLD" id="SFLDS00003">
    <property type="entry name" value="Haloacid_Dehalogenase"/>
    <property type="match status" value="1"/>
</dbReference>
<comment type="pathway">
    <text evidence="4">Amino-acid biosynthesis; L-methionine biosynthesis via salvage pathway; L-methionine from S-methyl-5-thio-alpha-D-ribose 1-phosphate: step 4/6.</text>
</comment>
<dbReference type="Pfam" id="PF00702">
    <property type="entry name" value="Hydrolase"/>
    <property type="match status" value="1"/>
</dbReference>
<dbReference type="SUPFAM" id="SSF56784">
    <property type="entry name" value="HAD-like"/>
    <property type="match status" value="1"/>
</dbReference>
<dbReference type="AlphaFoldDB" id="A0A5C5YQK6"/>
<evidence type="ECO:0000256" key="5">
    <source>
        <dbReference type="SAM" id="MobiDB-lite"/>
    </source>
</evidence>
<dbReference type="GO" id="GO:0043716">
    <property type="term" value="F:2-hydroxy-3-keto-5-methylthiopentenyl-1-phosphate phosphatase activity"/>
    <property type="evidence" value="ECO:0007669"/>
    <property type="project" value="UniProtKB-UniRule"/>
</dbReference>
<keyword evidence="4" id="KW-0479">Metal-binding</keyword>
<dbReference type="Gene3D" id="3.40.50.1000">
    <property type="entry name" value="HAD superfamily/HAD-like"/>
    <property type="match status" value="1"/>
</dbReference>
<comment type="catalytic activity">
    <reaction evidence="4">
        <text>5-methylsulfanyl-2,3-dioxopentyl phosphate + H2O = 1,2-dihydroxy-5-(methylsulfanyl)pent-1-en-3-one + phosphate</text>
        <dbReference type="Rhea" id="RHEA:21700"/>
        <dbReference type="ChEBI" id="CHEBI:15377"/>
        <dbReference type="ChEBI" id="CHEBI:43474"/>
        <dbReference type="ChEBI" id="CHEBI:49252"/>
        <dbReference type="ChEBI" id="CHEBI:58828"/>
        <dbReference type="EC" id="3.1.3.77"/>
    </reaction>
</comment>
<dbReference type="GO" id="GO:0043874">
    <property type="term" value="F:acireductone synthase activity"/>
    <property type="evidence" value="ECO:0007669"/>
    <property type="project" value="UniProtKB-EC"/>
</dbReference>
<sequence length="243" mass="25915">MINAQAAGVLMDVEGTTSSVKFVYDVMFPFARRELAAYLAQAWGEPACQAACEQIAADAGHASLEAWSSTADAAPRDLVETEATRLMDADQKATGLKQLQGLIWKNGFDSGEMVAHVYPDVPPALDRWRAAGADLRIYSSGSIQAQNLFFGHTQQGDLLPLLSGHYDTTTGPKREAASYTSIAADWGLAPASILFLSDITAELDAARDAGLQTALLLRPDNAPVEPGHGHAEVSSFGEIEVRP</sequence>
<evidence type="ECO:0000313" key="6">
    <source>
        <dbReference type="EMBL" id="TWT77196.1"/>
    </source>
</evidence>
<dbReference type="InterPro" id="IPR023214">
    <property type="entry name" value="HAD_sf"/>
</dbReference>
<comment type="function">
    <text evidence="4">Bifunctional enzyme that catalyzes the enolization of 2,3-diketo-5-methylthiopentyl-1-phosphate (DK-MTP-1-P) into the intermediate 2-hydroxy-3-keto-5-methylthiopentenyl-1-phosphate (HK-MTPenyl-1-P), which is then dephosphorylated to form the acireductone 1,2-dihydroxy-3-keto-5-methylthiopentene (DHK-MTPene).</text>
</comment>
<organism evidence="6 7">
    <name type="scientific">Posidoniimonas polymericola</name>
    <dbReference type="NCBI Taxonomy" id="2528002"/>
    <lineage>
        <taxon>Bacteria</taxon>
        <taxon>Pseudomonadati</taxon>
        <taxon>Planctomycetota</taxon>
        <taxon>Planctomycetia</taxon>
        <taxon>Pirellulales</taxon>
        <taxon>Lacipirellulaceae</taxon>
        <taxon>Posidoniimonas</taxon>
    </lineage>
</organism>
<dbReference type="GO" id="GO:0000287">
    <property type="term" value="F:magnesium ion binding"/>
    <property type="evidence" value="ECO:0007669"/>
    <property type="project" value="UniProtKB-UniRule"/>
</dbReference>
<keyword evidence="1 4" id="KW-0028">Amino-acid biosynthesis</keyword>
<dbReference type="HAMAP" id="MF_01681">
    <property type="entry name" value="Salvage_MtnC"/>
    <property type="match status" value="1"/>
</dbReference>
<dbReference type="GO" id="GO:0019509">
    <property type="term" value="P:L-methionine salvage from methylthioadenosine"/>
    <property type="evidence" value="ECO:0007669"/>
    <property type="project" value="UniProtKB-UniRule"/>
</dbReference>
<dbReference type="SFLD" id="SFLDG01133">
    <property type="entry name" value="C1.5.4:_Enolase-phosphatase_Li"/>
    <property type="match status" value="1"/>
</dbReference>
<comment type="cofactor">
    <cofactor evidence="4">
        <name>Mg(2+)</name>
        <dbReference type="ChEBI" id="CHEBI:18420"/>
    </cofactor>
    <text evidence="4">Binds 1 Mg(2+) ion per subunit.</text>
</comment>
<dbReference type="GO" id="GO:0043715">
    <property type="term" value="F:2,3-diketo-5-methylthiopentyl-1-phosphate enolase activity"/>
    <property type="evidence" value="ECO:0007669"/>
    <property type="project" value="UniProtKB-UniRule"/>
</dbReference>
<reference evidence="6 7" key="1">
    <citation type="submission" date="2019-02" db="EMBL/GenBank/DDBJ databases">
        <title>Deep-cultivation of Planctomycetes and their phenomic and genomic characterization uncovers novel biology.</title>
        <authorList>
            <person name="Wiegand S."/>
            <person name="Jogler M."/>
            <person name="Boedeker C."/>
            <person name="Pinto D."/>
            <person name="Vollmers J."/>
            <person name="Rivas-Marin E."/>
            <person name="Kohn T."/>
            <person name="Peeters S.H."/>
            <person name="Heuer A."/>
            <person name="Rast P."/>
            <person name="Oberbeckmann S."/>
            <person name="Bunk B."/>
            <person name="Jeske O."/>
            <person name="Meyerdierks A."/>
            <person name="Storesund J.E."/>
            <person name="Kallscheuer N."/>
            <person name="Luecker S."/>
            <person name="Lage O.M."/>
            <person name="Pohl T."/>
            <person name="Merkel B.J."/>
            <person name="Hornburger P."/>
            <person name="Mueller R.-W."/>
            <person name="Bruemmer F."/>
            <person name="Labrenz M."/>
            <person name="Spormann A.M."/>
            <person name="Op Den Camp H."/>
            <person name="Overmann J."/>
            <person name="Amann R."/>
            <person name="Jetten M.S.M."/>
            <person name="Mascher T."/>
            <person name="Medema M.H."/>
            <person name="Devos D.P."/>
            <person name="Kaster A.-K."/>
            <person name="Ovreas L."/>
            <person name="Rohde M."/>
            <person name="Galperin M.Y."/>
            <person name="Jogler C."/>
        </authorList>
    </citation>
    <scope>NUCLEOTIDE SEQUENCE [LARGE SCALE GENOMIC DNA]</scope>
    <source>
        <strain evidence="6 7">Pla123a</strain>
    </source>
</reference>
<proteinExistence type="inferred from homology"/>
<evidence type="ECO:0000256" key="3">
    <source>
        <dbReference type="ARBA" id="ARBA00023167"/>
    </source>
</evidence>
<evidence type="ECO:0000313" key="7">
    <source>
        <dbReference type="Proteomes" id="UP000318478"/>
    </source>
</evidence>
<dbReference type="EMBL" id="SJPO01000004">
    <property type="protein sequence ID" value="TWT77196.1"/>
    <property type="molecule type" value="Genomic_DNA"/>
</dbReference>
<dbReference type="InterPro" id="IPR036412">
    <property type="entry name" value="HAD-like_sf"/>
</dbReference>
<comment type="caution">
    <text evidence="6">The sequence shown here is derived from an EMBL/GenBank/DDBJ whole genome shotgun (WGS) entry which is preliminary data.</text>
</comment>
<dbReference type="RefSeq" id="WP_231956374.1">
    <property type="nucleotide sequence ID" value="NZ_SJPO01000004.1"/>
</dbReference>
<evidence type="ECO:0000256" key="4">
    <source>
        <dbReference type="HAMAP-Rule" id="MF_01681"/>
    </source>
</evidence>
<dbReference type="PANTHER" id="PTHR20371:SF1">
    <property type="entry name" value="ENOLASE-PHOSPHATASE E1"/>
    <property type="match status" value="1"/>
</dbReference>
<dbReference type="SFLD" id="SFLDG01129">
    <property type="entry name" value="C1.5:_HAD__Beta-PGM__Phosphata"/>
    <property type="match status" value="1"/>
</dbReference>
<protein>
    <recommendedName>
        <fullName evidence="4">Enolase-phosphatase E1</fullName>
        <ecNumber evidence="4">3.1.3.77</ecNumber>
    </recommendedName>
    <alternativeName>
        <fullName evidence="4">2,3-diketo-5-methylthio-1-phosphopentane phosphatase</fullName>
    </alternativeName>
</protein>
<keyword evidence="4" id="KW-0460">Magnesium</keyword>
<dbReference type="PANTHER" id="PTHR20371">
    <property type="entry name" value="ENOLASE-PHOSPHATASE E1"/>
    <property type="match status" value="1"/>
</dbReference>
<dbReference type="Gene3D" id="1.10.720.60">
    <property type="match status" value="1"/>
</dbReference>
<comment type="similarity">
    <text evidence="4">Belongs to the HAD-like hydrolase superfamily. MasA/MtnC family.</text>
</comment>
<feature type="region of interest" description="Disordered" evidence="5">
    <location>
        <begin position="222"/>
        <end position="243"/>
    </location>
</feature>
<dbReference type="InterPro" id="IPR023943">
    <property type="entry name" value="Enolase-ppase_E1"/>
</dbReference>
<dbReference type="SFLD" id="SFLDF00044">
    <property type="entry name" value="enolase-phosphatase"/>
    <property type="match status" value="1"/>
</dbReference>
<accession>A0A5C5YQK6</accession>
<gene>
    <name evidence="4 6" type="primary">mtnC</name>
    <name evidence="6" type="ORF">Pla123a_18510</name>
</gene>
<keyword evidence="7" id="KW-1185">Reference proteome</keyword>
<keyword evidence="3 4" id="KW-0486">Methionine biosynthesis</keyword>
<dbReference type="Proteomes" id="UP000318478">
    <property type="component" value="Unassembled WGS sequence"/>
</dbReference>
<comment type="pathway">
    <text evidence="4">Amino-acid biosynthesis; L-methionine biosynthesis via salvage pathway; L-methionine from S-methyl-5-thio-alpha-D-ribose 1-phosphate: step 3/6.</text>
</comment>
<comment type="subunit">
    <text evidence="4">Monomer.</text>
</comment>
<dbReference type="UniPathway" id="UPA00904">
    <property type="reaction ID" value="UER00876"/>
</dbReference>
<dbReference type="CDD" id="cd01629">
    <property type="entry name" value="HAD_EP"/>
    <property type="match status" value="1"/>
</dbReference>
<evidence type="ECO:0000256" key="1">
    <source>
        <dbReference type="ARBA" id="ARBA00022605"/>
    </source>
</evidence>